<dbReference type="GO" id="GO:0046872">
    <property type="term" value="F:metal ion binding"/>
    <property type="evidence" value="ECO:0007669"/>
    <property type="project" value="UniProtKB-KW"/>
</dbReference>
<evidence type="ECO:0000256" key="2">
    <source>
        <dbReference type="ARBA" id="ARBA00022723"/>
    </source>
</evidence>
<evidence type="ECO:0000313" key="5">
    <source>
        <dbReference type="EMBL" id="ACK53243.1"/>
    </source>
</evidence>
<reference evidence="6" key="1">
    <citation type="submission" date="2009-05" db="EMBL/GenBank/DDBJ databases">
        <title>Complete sequence of chromosome of Thauera sp. MZ1T.</title>
        <authorList>
            <consortium name="US DOE Joint Genome Institute"/>
            <person name="Lucas S."/>
            <person name="Copeland A."/>
            <person name="Lapidus A."/>
            <person name="Glavina del Rio T."/>
            <person name="Dalin E."/>
            <person name="Tice H."/>
            <person name="Bruce D."/>
            <person name="Goodwin L."/>
            <person name="Pitluck S."/>
            <person name="Sims D."/>
            <person name="Brettin T."/>
            <person name="Detter J.C."/>
            <person name="Han C."/>
            <person name="Larimer F."/>
            <person name="Land M."/>
            <person name="Hauser L."/>
            <person name="Kyrpides N."/>
            <person name="Mikhailova N."/>
            <person name="Sayler G.S."/>
        </authorList>
    </citation>
    <scope>NUCLEOTIDE SEQUENCE [LARGE SCALE GENOMIC DNA]</scope>
    <source>
        <strain evidence="6">MZ1T</strain>
    </source>
</reference>
<evidence type="ECO:0000313" key="6">
    <source>
        <dbReference type="Proteomes" id="UP000002186"/>
    </source>
</evidence>
<dbReference type="InterPro" id="IPR012827">
    <property type="entry name" value="Hemerythrin_metal-bd"/>
</dbReference>
<dbReference type="PANTHER" id="PTHR37164:SF1">
    <property type="entry name" value="BACTERIOHEMERYTHRIN"/>
    <property type="match status" value="1"/>
</dbReference>
<dbReference type="EMBL" id="CP001281">
    <property type="protein sequence ID" value="ACK53243.1"/>
    <property type="molecule type" value="Genomic_DNA"/>
</dbReference>
<dbReference type="CDD" id="cd12107">
    <property type="entry name" value="Hemerythrin"/>
    <property type="match status" value="1"/>
</dbReference>
<keyword evidence="6" id="KW-1185">Reference proteome</keyword>
<accession>C4ZL59</accession>
<evidence type="ECO:0000256" key="3">
    <source>
        <dbReference type="ARBA" id="ARBA00023004"/>
    </source>
</evidence>
<dbReference type="InterPro" id="IPR050669">
    <property type="entry name" value="Hemerythrin"/>
</dbReference>
<dbReference type="PANTHER" id="PTHR37164">
    <property type="entry name" value="BACTERIOHEMERYTHRIN"/>
    <property type="match status" value="1"/>
</dbReference>
<evidence type="ECO:0000256" key="1">
    <source>
        <dbReference type="ARBA" id="ARBA00010587"/>
    </source>
</evidence>
<comment type="similarity">
    <text evidence="1">Belongs to the hemerythrin family.</text>
</comment>
<name>C4ZL59_THASP</name>
<proteinExistence type="inferred from homology"/>
<dbReference type="NCBIfam" id="TIGR02481">
    <property type="entry name" value="hemeryth_dom"/>
    <property type="match status" value="1"/>
</dbReference>
<gene>
    <name evidence="5" type="ordered locus">Tmz1t_0465</name>
</gene>
<dbReference type="HOGENOM" id="CLU_086902_3_1_4"/>
<evidence type="ECO:0000259" key="4">
    <source>
        <dbReference type="Pfam" id="PF01814"/>
    </source>
</evidence>
<dbReference type="SUPFAM" id="SSF47188">
    <property type="entry name" value="Hemerythrin-like"/>
    <property type="match status" value="1"/>
</dbReference>
<dbReference type="AlphaFoldDB" id="C4ZL59"/>
<sequence>MPIAIWTPALSLGVDSLDADHQKLIDTLNMVFDAMLFDRSSAALHSALATLDDYVTGHFAREEAWMQARDHPDLARHRQEHEALRDQLALLCAMSDLSDQERSVELLMVLRDWLLGHIAHSDRDASGP</sequence>
<dbReference type="eggNOG" id="COG2703">
    <property type="taxonomic scope" value="Bacteria"/>
</dbReference>
<organism evidence="5 6">
    <name type="scientific">Thauera aminoaromatica</name>
    <dbReference type="NCBI Taxonomy" id="164330"/>
    <lineage>
        <taxon>Bacteria</taxon>
        <taxon>Pseudomonadati</taxon>
        <taxon>Pseudomonadota</taxon>
        <taxon>Betaproteobacteria</taxon>
        <taxon>Rhodocyclales</taxon>
        <taxon>Zoogloeaceae</taxon>
        <taxon>Thauera</taxon>
    </lineage>
</organism>
<dbReference type="InterPro" id="IPR012312">
    <property type="entry name" value="Hemerythrin-like"/>
</dbReference>
<dbReference type="Proteomes" id="UP000002186">
    <property type="component" value="Chromosome"/>
</dbReference>
<keyword evidence="3" id="KW-0408">Iron</keyword>
<reference evidence="5 6" key="2">
    <citation type="journal article" date="2012" name="Stand. Genomic Sci.">
        <title>Complete genome sequence of Thauera aminoaromatica strain MZ1T.</title>
        <authorList>
            <person name="Jiang K."/>
            <person name="Sanseverino J."/>
            <person name="Chauhan A."/>
            <person name="Lucas S."/>
            <person name="Copeland A."/>
            <person name="Lapidus A."/>
            <person name="Del Rio T.G."/>
            <person name="Dalin E."/>
            <person name="Tice H."/>
            <person name="Bruce D."/>
            <person name="Goodwin L."/>
            <person name="Pitluck S."/>
            <person name="Sims D."/>
            <person name="Brettin T."/>
            <person name="Detter J.C."/>
            <person name="Han C."/>
            <person name="Chang Y.J."/>
            <person name="Larimer F."/>
            <person name="Land M."/>
            <person name="Hauser L."/>
            <person name="Kyrpides N.C."/>
            <person name="Mikhailova N."/>
            <person name="Moser S."/>
            <person name="Jegier P."/>
            <person name="Close D."/>
            <person name="Debruyn J.M."/>
            <person name="Wang Y."/>
            <person name="Layton A.C."/>
            <person name="Allen M.S."/>
            <person name="Sayler G.S."/>
        </authorList>
    </citation>
    <scope>NUCLEOTIDE SEQUENCE [LARGE SCALE GENOMIC DNA]</scope>
    <source>
        <strain evidence="5 6">MZ1T</strain>
    </source>
</reference>
<dbReference type="NCBIfam" id="NF033749">
    <property type="entry name" value="bact_hemeryth"/>
    <property type="match status" value="1"/>
</dbReference>
<dbReference type="OrthoDB" id="5296936at2"/>
<dbReference type="STRING" id="85643.Tmz1t_0465"/>
<keyword evidence="2" id="KW-0479">Metal-binding</keyword>
<dbReference type="InterPro" id="IPR035938">
    <property type="entry name" value="Hemerythrin-like_sf"/>
</dbReference>
<feature type="domain" description="Hemerythrin-like" evidence="4">
    <location>
        <begin position="13"/>
        <end position="123"/>
    </location>
</feature>
<dbReference type="RefSeq" id="WP_004265432.1">
    <property type="nucleotide sequence ID" value="NC_011662.2"/>
</dbReference>
<dbReference type="Pfam" id="PF01814">
    <property type="entry name" value="Hemerythrin"/>
    <property type="match status" value="1"/>
</dbReference>
<dbReference type="KEGG" id="tmz:Tmz1t_0465"/>
<protein>
    <submittedName>
        <fullName evidence="5">Hemerythrin-like metal-binding protein</fullName>
    </submittedName>
</protein>
<dbReference type="Gene3D" id="1.20.120.50">
    <property type="entry name" value="Hemerythrin-like"/>
    <property type="match status" value="1"/>
</dbReference>